<dbReference type="GeneID" id="80888353"/>
<dbReference type="AlphaFoldDB" id="A0A9W8UNA9"/>
<organism evidence="1 2">
    <name type="scientific">Akanthomyces muscarius</name>
    <name type="common">Entomopathogenic fungus</name>
    <name type="synonym">Lecanicillium muscarium</name>
    <dbReference type="NCBI Taxonomy" id="2231603"/>
    <lineage>
        <taxon>Eukaryota</taxon>
        <taxon>Fungi</taxon>
        <taxon>Dikarya</taxon>
        <taxon>Ascomycota</taxon>
        <taxon>Pezizomycotina</taxon>
        <taxon>Sordariomycetes</taxon>
        <taxon>Hypocreomycetidae</taxon>
        <taxon>Hypocreales</taxon>
        <taxon>Cordycipitaceae</taxon>
        <taxon>Akanthomyces</taxon>
    </lineage>
</organism>
<dbReference type="KEGG" id="amus:LMH87_001194"/>
<reference evidence="1" key="1">
    <citation type="journal article" date="2023" name="Access Microbiol">
        <title>De-novo genome assembly for Akanthomyces muscarius, a biocontrol agent of insect agricultural pests.</title>
        <authorList>
            <person name="Erdos Z."/>
            <person name="Studholme D.J."/>
            <person name="Raymond B."/>
            <person name="Sharma M."/>
        </authorList>
    </citation>
    <scope>NUCLEOTIDE SEQUENCE</scope>
    <source>
        <strain evidence="1">Ve6</strain>
    </source>
</reference>
<keyword evidence="2" id="KW-1185">Reference proteome</keyword>
<dbReference type="RefSeq" id="XP_056056101.1">
    <property type="nucleotide sequence ID" value="XM_056199233.1"/>
</dbReference>
<name>A0A9W8UNA9_AKAMU</name>
<evidence type="ECO:0000313" key="1">
    <source>
        <dbReference type="EMBL" id="KAJ4155977.1"/>
    </source>
</evidence>
<comment type="caution">
    <text evidence="1">The sequence shown here is derived from an EMBL/GenBank/DDBJ whole genome shotgun (WGS) entry which is preliminary data.</text>
</comment>
<proteinExistence type="predicted"/>
<evidence type="ECO:0000313" key="2">
    <source>
        <dbReference type="Proteomes" id="UP001144673"/>
    </source>
</evidence>
<sequence>MVRIPAPYISDLRLVRHGLRLYRVPNPLTGFTDSLRFQSSLTAMLSQFYAKHCLDSDSPTPVNELETKACTIICEGAMWSQLNNQF</sequence>
<gene>
    <name evidence="1" type="ORF">LMH87_001194</name>
</gene>
<accession>A0A9W8UNA9</accession>
<protein>
    <submittedName>
        <fullName evidence="1">Uncharacterized protein</fullName>
    </submittedName>
</protein>
<dbReference type="EMBL" id="JAJHUN010000007">
    <property type="protein sequence ID" value="KAJ4155977.1"/>
    <property type="molecule type" value="Genomic_DNA"/>
</dbReference>
<dbReference type="Proteomes" id="UP001144673">
    <property type="component" value="Chromosome 6"/>
</dbReference>